<comment type="caution">
    <text evidence="2">The sequence shown here is derived from an EMBL/GenBank/DDBJ whole genome shotgun (WGS) entry which is preliminary data.</text>
</comment>
<dbReference type="AlphaFoldDB" id="A0A9D4PX02"/>
<name>A0A9D4PX02_RHISA</name>
<feature type="region of interest" description="Disordered" evidence="1">
    <location>
        <begin position="1"/>
        <end position="65"/>
    </location>
</feature>
<dbReference type="Proteomes" id="UP000821837">
    <property type="component" value="Unassembled WGS sequence"/>
</dbReference>
<organism evidence="2 3">
    <name type="scientific">Rhipicephalus sanguineus</name>
    <name type="common">Brown dog tick</name>
    <name type="synonym">Ixodes sanguineus</name>
    <dbReference type="NCBI Taxonomy" id="34632"/>
    <lineage>
        <taxon>Eukaryota</taxon>
        <taxon>Metazoa</taxon>
        <taxon>Ecdysozoa</taxon>
        <taxon>Arthropoda</taxon>
        <taxon>Chelicerata</taxon>
        <taxon>Arachnida</taxon>
        <taxon>Acari</taxon>
        <taxon>Parasitiformes</taxon>
        <taxon>Ixodida</taxon>
        <taxon>Ixodoidea</taxon>
        <taxon>Ixodidae</taxon>
        <taxon>Rhipicephalinae</taxon>
        <taxon>Rhipicephalus</taxon>
        <taxon>Rhipicephalus</taxon>
    </lineage>
</organism>
<sequence>MSAGQADIFQLVEGRRRRRKNTKGESTPKTPLNNPASGDACAPPPKHPQKTSPPGSKWTPKPTNHEVVQKLLTDIQIHTSKVRVRFTDTSSSPVTCVVA</sequence>
<keyword evidence="3" id="KW-1185">Reference proteome</keyword>
<protein>
    <submittedName>
        <fullName evidence="2">Uncharacterized protein</fullName>
    </submittedName>
</protein>
<evidence type="ECO:0000313" key="2">
    <source>
        <dbReference type="EMBL" id="KAH7957339.1"/>
    </source>
</evidence>
<feature type="compositionally biased region" description="Polar residues" evidence="1">
    <location>
        <begin position="24"/>
        <end position="36"/>
    </location>
</feature>
<dbReference type="EMBL" id="JABSTV010001250">
    <property type="protein sequence ID" value="KAH7957339.1"/>
    <property type="molecule type" value="Genomic_DNA"/>
</dbReference>
<evidence type="ECO:0000256" key="1">
    <source>
        <dbReference type="SAM" id="MobiDB-lite"/>
    </source>
</evidence>
<accession>A0A9D4PX02</accession>
<evidence type="ECO:0000313" key="3">
    <source>
        <dbReference type="Proteomes" id="UP000821837"/>
    </source>
</evidence>
<reference evidence="2" key="1">
    <citation type="journal article" date="2020" name="Cell">
        <title>Large-Scale Comparative Analyses of Tick Genomes Elucidate Their Genetic Diversity and Vector Capacities.</title>
        <authorList>
            <consortium name="Tick Genome and Microbiome Consortium (TIGMIC)"/>
            <person name="Jia N."/>
            <person name="Wang J."/>
            <person name="Shi W."/>
            <person name="Du L."/>
            <person name="Sun Y."/>
            <person name="Zhan W."/>
            <person name="Jiang J.F."/>
            <person name="Wang Q."/>
            <person name="Zhang B."/>
            <person name="Ji P."/>
            <person name="Bell-Sakyi L."/>
            <person name="Cui X.M."/>
            <person name="Yuan T.T."/>
            <person name="Jiang B.G."/>
            <person name="Yang W.F."/>
            <person name="Lam T.T."/>
            <person name="Chang Q.C."/>
            <person name="Ding S.J."/>
            <person name="Wang X.J."/>
            <person name="Zhu J.G."/>
            <person name="Ruan X.D."/>
            <person name="Zhao L."/>
            <person name="Wei J.T."/>
            <person name="Ye R.Z."/>
            <person name="Que T.C."/>
            <person name="Du C.H."/>
            <person name="Zhou Y.H."/>
            <person name="Cheng J.X."/>
            <person name="Dai P.F."/>
            <person name="Guo W.B."/>
            <person name="Han X.H."/>
            <person name="Huang E.J."/>
            <person name="Li L.F."/>
            <person name="Wei W."/>
            <person name="Gao Y.C."/>
            <person name="Liu J.Z."/>
            <person name="Shao H.Z."/>
            <person name="Wang X."/>
            <person name="Wang C.C."/>
            <person name="Yang T.C."/>
            <person name="Huo Q.B."/>
            <person name="Li W."/>
            <person name="Chen H.Y."/>
            <person name="Chen S.E."/>
            <person name="Zhou L.G."/>
            <person name="Ni X.B."/>
            <person name="Tian J.H."/>
            <person name="Sheng Y."/>
            <person name="Liu T."/>
            <person name="Pan Y.S."/>
            <person name="Xia L.Y."/>
            <person name="Li J."/>
            <person name="Zhao F."/>
            <person name="Cao W.C."/>
        </authorList>
    </citation>
    <scope>NUCLEOTIDE SEQUENCE</scope>
    <source>
        <strain evidence="2">Rsan-2018</strain>
    </source>
</reference>
<proteinExistence type="predicted"/>
<gene>
    <name evidence="2" type="ORF">HPB52_017928</name>
</gene>
<reference evidence="2" key="2">
    <citation type="submission" date="2021-09" db="EMBL/GenBank/DDBJ databases">
        <authorList>
            <person name="Jia N."/>
            <person name="Wang J."/>
            <person name="Shi W."/>
            <person name="Du L."/>
            <person name="Sun Y."/>
            <person name="Zhan W."/>
            <person name="Jiang J."/>
            <person name="Wang Q."/>
            <person name="Zhang B."/>
            <person name="Ji P."/>
            <person name="Sakyi L.B."/>
            <person name="Cui X."/>
            <person name="Yuan T."/>
            <person name="Jiang B."/>
            <person name="Yang W."/>
            <person name="Lam T.T.-Y."/>
            <person name="Chang Q."/>
            <person name="Ding S."/>
            <person name="Wang X."/>
            <person name="Zhu J."/>
            <person name="Ruan X."/>
            <person name="Zhao L."/>
            <person name="Wei J."/>
            <person name="Que T."/>
            <person name="Du C."/>
            <person name="Cheng J."/>
            <person name="Dai P."/>
            <person name="Han X."/>
            <person name="Huang E."/>
            <person name="Gao Y."/>
            <person name="Liu J."/>
            <person name="Shao H."/>
            <person name="Ye R."/>
            <person name="Li L."/>
            <person name="Wei W."/>
            <person name="Wang X."/>
            <person name="Wang C."/>
            <person name="Huo Q."/>
            <person name="Li W."/>
            <person name="Guo W."/>
            <person name="Chen H."/>
            <person name="Chen S."/>
            <person name="Zhou L."/>
            <person name="Zhou L."/>
            <person name="Ni X."/>
            <person name="Tian J."/>
            <person name="Zhou Y."/>
            <person name="Sheng Y."/>
            <person name="Liu T."/>
            <person name="Pan Y."/>
            <person name="Xia L."/>
            <person name="Li J."/>
            <person name="Zhao F."/>
            <person name="Cao W."/>
        </authorList>
    </citation>
    <scope>NUCLEOTIDE SEQUENCE</scope>
    <source>
        <strain evidence="2">Rsan-2018</strain>
        <tissue evidence="2">Larvae</tissue>
    </source>
</reference>